<organism evidence="2 3">
    <name type="scientific">Sorangium cellulosum</name>
    <name type="common">Polyangium cellulosum</name>
    <dbReference type="NCBI Taxonomy" id="56"/>
    <lineage>
        <taxon>Bacteria</taxon>
        <taxon>Pseudomonadati</taxon>
        <taxon>Myxococcota</taxon>
        <taxon>Polyangia</taxon>
        <taxon>Polyangiales</taxon>
        <taxon>Polyangiaceae</taxon>
        <taxon>Sorangium</taxon>
    </lineage>
</organism>
<dbReference type="Proteomes" id="UP000295497">
    <property type="component" value="Chromosome"/>
</dbReference>
<dbReference type="SUPFAM" id="SSF160631">
    <property type="entry name" value="SMI1/KNR4-like"/>
    <property type="match status" value="1"/>
</dbReference>
<dbReference type="InterPro" id="IPR037883">
    <property type="entry name" value="Knr4/Smi1-like_sf"/>
</dbReference>
<proteinExistence type="predicted"/>
<gene>
    <name evidence="2" type="ORF">SOCE836_014530</name>
</gene>
<sequence>MLTAQLSQNSPASAEDICAFVARAKVGFPPGYIEFMQRSDGAEGPIGRKGRYLVLWPVASIISLNEQHHIDEFAPHLLAFGSDGGGEAFAFDRRTEPARIVRVPFVGLDDEICYGTRFDEFLARLSEE</sequence>
<evidence type="ECO:0000259" key="1">
    <source>
        <dbReference type="SMART" id="SM00860"/>
    </source>
</evidence>
<evidence type="ECO:0000313" key="2">
    <source>
        <dbReference type="EMBL" id="AUX29364.1"/>
    </source>
</evidence>
<dbReference type="EMBL" id="CP012672">
    <property type="protein sequence ID" value="AUX29364.1"/>
    <property type="molecule type" value="Genomic_DNA"/>
</dbReference>
<accession>A0A4P2QHG9</accession>
<dbReference type="Gene3D" id="3.40.1580.10">
    <property type="entry name" value="SMI1/KNR4-like"/>
    <property type="match status" value="1"/>
</dbReference>
<reference evidence="2 3" key="1">
    <citation type="submission" date="2015-09" db="EMBL/GenBank/DDBJ databases">
        <title>Sorangium comparison.</title>
        <authorList>
            <person name="Zaburannyi N."/>
            <person name="Bunk B."/>
            <person name="Overmann J."/>
            <person name="Mueller R."/>
        </authorList>
    </citation>
    <scope>NUCLEOTIDE SEQUENCE [LARGE SCALE GENOMIC DNA]</scope>
    <source>
        <strain evidence="2 3">So ce836</strain>
    </source>
</reference>
<dbReference type="SMART" id="SM00860">
    <property type="entry name" value="SMI1_KNR4"/>
    <property type="match status" value="1"/>
</dbReference>
<feature type="domain" description="Knr4/Smi1-like" evidence="1">
    <location>
        <begin position="11"/>
        <end position="124"/>
    </location>
</feature>
<dbReference type="Pfam" id="PF09346">
    <property type="entry name" value="SMI1_KNR4"/>
    <property type="match status" value="1"/>
</dbReference>
<dbReference type="AlphaFoldDB" id="A0A4P2QHG9"/>
<evidence type="ECO:0000313" key="3">
    <source>
        <dbReference type="Proteomes" id="UP000295497"/>
    </source>
</evidence>
<dbReference type="InterPro" id="IPR018958">
    <property type="entry name" value="Knr4/Smi1-like_dom"/>
</dbReference>
<name>A0A4P2QHG9_SORCE</name>
<protein>
    <recommendedName>
        <fullName evidence="1">Knr4/Smi1-like domain-containing protein</fullName>
    </recommendedName>
</protein>